<dbReference type="Gene3D" id="1.10.1420.10">
    <property type="match status" value="3"/>
</dbReference>
<dbReference type="GO" id="GO:0051026">
    <property type="term" value="P:chiasma assembly"/>
    <property type="evidence" value="ECO:0007669"/>
    <property type="project" value="TreeGrafter"/>
</dbReference>
<comment type="caution">
    <text evidence="6">The sequence shown here is derived from an EMBL/GenBank/DDBJ whole genome shotgun (WGS) entry which is preliminary data.</text>
</comment>
<dbReference type="Pfam" id="PF00488">
    <property type="entry name" value="MutS_V"/>
    <property type="match status" value="1"/>
</dbReference>
<dbReference type="GO" id="GO:0005524">
    <property type="term" value="F:ATP binding"/>
    <property type="evidence" value="ECO:0007669"/>
    <property type="project" value="UniProtKB-KW"/>
</dbReference>
<name>A0A4Q9LKG2_9MICR</name>
<dbReference type="GO" id="GO:0140664">
    <property type="term" value="F:ATP-dependent DNA damage sensor activity"/>
    <property type="evidence" value="ECO:0007669"/>
    <property type="project" value="InterPro"/>
</dbReference>
<reference evidence="6 7" key="1">
    <citation type="submission" date="2017-12" db="EMBL/GenBank/DDBJ databases">
        <authorList>
            <person name="Pombert J.-F."/>
            <person name="Haag K.L."/>
            <person name="Ebert D."/>
        </authorList>
    </citation>
    <scope>NUCLEOTIDE SEQUENCE [LARGE SCALE GENOMIC DNA]</scope>
    <source>
        <strain evidence="6">IL-BN-2</strain>
    </source>
</reference>
<dbReference type="SMART" id="SM00533">
    <property type="entry name" value="MUTSd"/>
    <property type="match status" value="1"/>
</dbReference>
<gene>
    <name evidence="6" type="ORF">CWI39_0299p0010</name>
</gene>
<protein>
    <submittedName>
        <fullName evidence="6">DNA mismatch repair protein MutS</fullName>
    </submittedName>
</protein>
<evidence type="ECO:0000256" key="2">
    <source>
        <dbReference type="ARBA" id="ARBA00022741"/>
    </source>
</evidence>
<dbReference type="VEuPathDB" id="MicrosporidiaDB:CWI36_1718p0010"/>
<evidence type="ECO:0000256" key="1">
    <source>
        <dbReference type="ARBA" id="ARBA00006271"/>
    </source>
</evidence>
<keyword evidence="3" id="KW-0067">ATP-binding</keyword>
<dbReference type="PROSITE" id="PS00486">
    <property type="entry name" value="DNA_MISMATCH_REPAIR_2"/>
    <property type="match status" value="1"/>
</dbReference>
<feature type="domain" description="DNA mismatch repair proteins mutS family" evidence="5">
    <location>
        <begin position="639"/>
        <end position="655"/>
    </location>
</feature>
<keyword evidence="4" id="KW-0238">DNA-binding</keyword>
<dbReference type="Pfam" id="PF05192">
    <property type="entry name" value="MutS_III"/>
    <property type="match status" value="1"/>
</dbReference>
<comment type="similarity">
    <text evidence="1">Belongs to the DNA mismatch repair MutS family.</text>
</comment>
<dbReference type="SMART" id="SM00534">
    <property type="entry name" value="MUTSac"/>
    <property type="match status" value="1"/>
</dbReference>
<dbReference type="GO" id="GO:0005634">
    <property type="term" value="C:nucleus"/>
    <property type="evidence" value="ECO:0007669"/>
    <property type="project" value="TreeGrafter"/>
</dbReference>
<organism evidence="6 7">
    <name type="scientific">Hamiltosporidium magnivora</name>
    <dbReference type="NCBI Taxonomy" id="148818"/>
    <lineage>
        <taxon>Eukaryota</taxon>
        <taxon>Fungi</taxon>
        <taxon>Fungi incertae sedis</taxon>
        <taxon>Microsporidia</taxon>
        <taxon>Dubosqiidae</taxon>
        <taxon>Hamiltosporidium</taxon>
    </lineage>
</organism>
<dbReference type="GO" id="GO:0030983">
    <property type="term" value="F:mismatched DNA binding"/>
    <property type="evidence" value="ECO:0007669"/>
    <property type="project" value="InterPro"/>
</dbReference>
<evidence type="ECO:0000313" key="7">
    <source>
        <dbReference type="Proteomes" id="UP000293045"/>
    </source>
</evidence>
<dbReference type="InterPro" id="IPR007696">
    <property type="entry name" value="DNA_mismatch_repair_MutS_core"/>
</dbReference>
<dbReference type="InterPro" id="IPR036187">
    <property type="entry name" value="DNA_mismatch_repair_MutS_sf"/>
</dbReference>
<accession>A0A4Q9LKG2</accession>
<dbReference type="AlphaFoldDB" id="A0A4Q9LKG2"/>
<dbReference type="GO" id="GO:0006298">
    <property type="term" value="P:mismatch repair"/>
    <property type="evidence" value="ECO:0007669"/>
    <property type="project" value="InterPro"/>
</dbReference>
<dbReference type="EMBL" id="PIXR01000299">
    <property type="protein sequence ID" value="TBU07580.1"/>
    <property type="molecule type" value="Genomic_DNA"/>
</dbReference>
<evidence type="ECO:0000256" key="4">
    <source>
        <dbReference type="ARBA" id="ARBA00023125"/>
    </source>
</evidence>
<proteinExistence type="inferred from homology"/>
<dbReference type="VEuPathDB" id="MicrosporidiaDB:CWI36_1654p0020"/>
<dbReference type="PANTHER" id="PTHR11361:SF20">
    <property type="entry name" value="MUTS PROTEIN HOMOLOG 5"/>
    <property type="match status" value="1"/>
</dbReference>
<keyword evidence="2" id="KW-0547">Nucleotide-binding</keyword>
<sequence length="1024" mass="118816">MNISILYKKNILGVCIQDMKDLFIIQDIYDTHECDILKNIIHTFDIQKCFYSLDLSLERYECLEECQIEFEMLETKTYENSSVKKHLEQFIEKDKYKLSISCLSSLLIFFNCPEIIKEIIAHNKKVSCENRFFVGKKVKTVETIKDERQNNFRMCKLITSIGVYNIHLLDLRETLFLSQSTMKSLYLLKEKRHPNINISTKKDFSVIEKIDFTQTTMGKSLLKLWVNFPLLNIKKINERREIIDYIINNSLQTKTTQFLKMCVCLEKNDNNFYQKNKKSYFFKLRKFLMASYEITKLFKNVFHHDTDFISDLIYEIDSKLDLNAKINSVSNKDRKNTNETNSNDSILIPFDKSKGNNILNEFQTFLDDDSYIGKTNINFNDIDDKNVFIIKEGIIEHLDTLKKTFKELPEYLDCIAKKVSNEKNITVSIIYYPQIGYLIETKSNIEEWICKFKIKENYYYKNEFMNDLDGELGDILTQIYDIELEILNSIRNKIVKERRKLDSLIDYIAIVDCINSLATSAVKYNLKKSDIIDKNIFEFKDLRCILNFDFYGFDFTLDSNCILTGPNSSGKSSLLRTIGISIILNQIGSFIPCKQASMKLFDKIFTKMASNESLNCNRSAFASDMSLVREALNYGSSDSIFLIDELGKGTNIIDGTALFLSICKNLKDILVISTTHLMGWLIDNFNENKTIEVLNTKETPSNASDQNTFNTKYAVSSDENSKSTSIEALTEIFNCKRTKIETENNRNTSDSSSQIISKDKEFNNLELSYINESACFKNKNIFITNSKDDLSGILIQIFDNYGFKMLEKQTSSKKYTIKDGICTESLGLELMHKFKYPDSFYEECIELKKKLSQKYFKNLNMQENDNNWAVEIINDSNPNFLVEKKRLRPPEIEAGLSELNFDIVQTKPLSQLTMLYIYKMTDKNVLKELDHTLHYLKENVQHFGLTDDQLVQNVSVDITINYKTHQRLSEPTIFAVANNDMSAMNFKIPNGILGEDNHTSSSILLKQDDIVNYATKSLKLPDYL</sequence>
<dbReference type="Gene3D" id="3.40.50.300">
    <property type="entry name" value="P-loop containing nucleotide triphosphate hydrolases"/>
    <property type="match status" value="1"/>
</dbReference>
<dbReference type="SUPFAM" id="SSF52540">
    <property type="entry name" value="P-loop containing nucleoside triphosphate hydrolases"/>
    <property type="match status" value="1"/>
</dbReference>
<dbReference type="InterPro" id="IPR027417">
    <property type="entry name" value="P-loop_NTPase"/>
</dbReference>
<evidence type="ECO:0000313" key="6">
    <source>
        <dbReference type="EMBL" id="TBU07580.1"/>
    </source>
</evidence>
<evidence type="ECO:0000259" key="5">
    <source>
        <dbReference type="PROSITE" id="PS00486"/>
    </source>
</evidence>
<dbReference type="PANTHER" id="PTHR11361">
    <property type="entry name" value="DNA MISMATCH REPAIR PROTEIN MUTS FAMILY MEMBER"/>
    <property type="match status" value="1"/>
</dbReference>
<dbReference type="InterPro" id="IPR000432">
    <property type="entry name" value="DNA_mismatch_repair_MutS_C"/>
</dbReference>
<evidence type="ECO:0000256" key="3">
    <source>
        <dbReference type="ARBA" id="ARBA00022840"/>
    </source>
</evidence>
<dbReference type="VEuPathDB" id="MicrosporidiaDB:CWI39_0299p0010"/>
<dbReference type="InterPro" id="IPR045076">
    <property type="entry name" value="MutS"/>
</dbReference>
<dbReference type="SUPFAM" id="SSF48334">
    <property type="entry name" value="DNA repair protein MutS, domain III"/>
    <property type="match status" value="1"/>
</dbReference>
<dbReference type="Proteomes" id="UP000293045">
    <property type="component" value="Unassembled WGS sequence"/>
</dbReference>